<name>A0ABQ9W3N0_SAGOE</name>
<reference evidence="1 2" key="1">
    <citation type="submission" date="2023-05" db="EMBL/GenBank/DDBJ databases">
        <title>B98-5 Cell Line De Novo Hybrid Assembly: An Optical Mapping Approach.</title>
        <authorList>
            <person name="Kananen K."/>
            <person name="Auerbach J.A."/>
            <person name="Kautto E."/>
            <person name="Blachly J.S."/>
        </authorList>
    </citation>
    <scope>NUCLEOTIDE SEQUENCE [LARGE SCALE GENOMIC DNA]</scope>
    <source>
        <strain evidence="1">B95-8</strain>
        <tissue evidence="1">Cell line</tissue>
    </source>
</reference>
<keyword evidence="2" id="KW-1185">Reference proteome</keyword>
<organism evidence="1 2">
    <name type="scientific">Saguinus oedipus</name>
    <name type="common">Cotton-top tamarin</name>
    <name type="synonym">Oedipomidas oedipus</name>
    <dbReference type="NCBI Taxonomy" id="9490"/>
    <lineage>
        <taxon>Eukaryota</taxon>
        <taxon>Metazoa</taxon>
        <taxon>Chordata</taxon>
        <taxon>Craniata</taxon>
        <taxon>Vertebrata</taxon>
        <taxon>Euteleostomi</taxon>
        <taxon>Mammalia</taxon>
        <taxon>Eutheria</taxon>
        <taxon>Euarchontoglires</taxon>
        <taxon>Primates</taxon>
        <taxon>Haplorrhini</taxon>
        <taxon>Platyrrhini</taxon>
        <taxon>Cebidae</taxon>
        <taxon>Callitrichinae</taxon>
        <taxon>Saguinus</taxon>
    </lineage>
</organism>
<comment type="caution">
    <text evidence="1">The sequence shown here is derived from an EMBL/GenBank/DDBJ whole genome shotgun (WGS) entry which is preliminary data.</text>
</comment>
<evidence type="ECO:0000313" key="1">
    <source>
        <dbReference type="EMBL" id="KAK2116240.1"/>
    </source>
</evidence>
<dbReference type="Proteomes" id="UP001266305">
    <property type="component" value="Unassembled WGS sequence"/>
</dbReference>
<proteinExistence type="predicted"/>
<sequence>MRGAGRKLGKGVCAPSPTAPPECWVGRATGILESAGAVLTAPRSAGRARHRRPSRRAV</sequence>
<accession>A0ABQ9W3N0</accession>
<protein>
    <submittedName>
        <fullName evidence="1">Uncharacterized protein</fullName>
    </submittedName>
</protein>
<evidence type="ECO:0000313" key="2">
    <source>
        <dbReference type="Proteomes" id="UP001266305"/>
    </source>
</evidence>
<dbReference type="EMBL" id="JASSZA010000003">
    <property type="protein sequence ID" value="KAK2116240.1"/>
    <property type="molecule type" value="Genomic_DNA"/>
</dbReference>
<gene>
    <name evidence="1" type="ORF">P7K49_006866</name>
</gene>